<accession>A0ABS9WCW8</accession>
<dbReference type="PANTHER" id="PTHR41523">
    <property type="entry name" value="TWO-COMPONENT SYSTEM SENSOR PROTEIN"/>
    <property type="match status" value="1"/>
</dbReference>
<dbReference type="PANTHER" id="PTHR41523:SF8">
    <property type="entry name" value="ETHYLENE RESPONSE SENSOR PROTEIN"/>
    <property type="match status" value="1"/>
</dbReference>
<dbReference type="SMART" id="SM00304">
    <property type="entry name" value="HAMP"/>
    <property type="match status" value="1"/>
</dbReference>
<dbReference type="InterPro" id="IPR011102">
    <property type="entry name" value="Sig_transdc_His_kinase_HWE"/>
</dbReference>
<dbReference type="EMBL" id="JALBUU010000125">
    <property type="protein sequence ID" value="MCI0757137.1"/>
    <property type="molecule type" value="Genomic_DNA"/>
</dbReference>
<comment type="subcellular location">
    <subcellularLocation>
        <location evidence="2">Membrane</location>
    </subcellularLocation>
</comment>
<keyword evidence="4" id="KW-0597">Phosphoprotein</keyword>
<feature type="domain" description="HAMP" evidence="10">
    <location>
        <begin position="313"/>
        <end position="366"/>
    </location>
</feature>
<dbReference type="Gene3D" id="6.10.340.10">
    <property type="match status" value="1"/>
</dbReference>
<gene>
    <name evidence="11" type="ORF">MON41_26260</name>
</gene>
<protein>
    <recommendedName>
        <fullName evidence="3">histidine kinase</fullName>
        <ecNumber evidence="3">2.7.13.3</ecNumber>
    </recommendedName>
</protein>
<evidence type="ECO:0000259" key="10">
    <source>
        <dbReference type="PROSITE" id="PS50885"/>
    </source>
</evidence>
<reference evidence="11 12" key="1">
    <citation type="submission" date="2022-03" db="EMBL/GenBank/DDBJ databases">
        <title>Complete genome analysis of Roseomonas KG 17.1 : a prolific producer of plant growth promoters.</title>
        <authorList>
            <person name="Saadouli I."/>
            <person name="Najjari A."/>
            <person name="Mosbah A."/>
            <person name="Ouzari H.I."/>
        </authorList>
    </citation>
    <scope>NUCLEOTIDE SEQUENCE [LARGE SCALE GENOMIC DNA]</scope>
    <source>
        <strain evidence="11 12">KG17-1</strain>
    </source>
</reference>
<dbReference type="Gene3D" id="2.10.70.100">
    <property type="match status" value="1"/>
</dbReference>
<dbReference type="Pfam" id="PF07536">
    <property type="entry name" value="HWE_HK"/>
    <property type="match status" value="1"/>
</dbReference>
<keyword evidence="9" id="KW-0812">Transmembrane</keyword>
<proteinExistence type="predicted"/>
<evidence type="ECO:0000313" key="12">
    <source>
        <dbReference type="Proteomes" id="UP001201985"/>
    </source>
</evidence>
<evidence type="ECO:0000256" key="6">
    <source>
        <dbReference type="ARBA" id="ARBA00022741"/>
    </source>
</evidence>
<dbReference type="SUPFAM" id="SSF55874">
    <property type="entry name" value="ATPase domain of HSP90 chaperone/DNA topoisomerase II/histidine kinase"/>
    <property type="match status" value="1"/>
</dbReference>
<dbReference type="InterPro" id="IPR013655">
    <property type="entry name" value="PAS_fold_3"/>
</dbReference>
<evidence type="ECO:0000256" key="1">
    <source>
        <dbReference type="ARBA" id="ARBA00000085"/>
    </source>
</evidence>
<evidence type="ECO:0000256" key="4">
    <source>
        <dbReference type="ARBA" id="ARBA00022553"/>
    </source>
</evidence>
<dbReference type="SUPFAM" id="SSF55785">
    <property type="entry name" value="PYP-like sensor domain (PAS domain)"/>
    <property type="match status" value="1"/>
</dbReference>
<dbReference type="InterPro" id="IPR035965">
    <property type="entry name" value="PAS-like_dom_sf"/>
</dbReference>
<dbReference type="Pfam" id="PF08447">
    <property type="entry name" value="PAS_3"/>
    <property type="match status" value="1"/>
</dbReference>
<comment type="caution">
    <text evidence="11">The sequence shown here is derived from an EMBL/GenBank/DDBJ whole genome shotgun (WGS) entry which is preliminary data.</text>
</comment>
<evidence type="ECO:0000256" key="9">
    <source>
        <dbReference type="SAM" id="Phobius"/>
    </source>
</evidence>
<dbReference type="Proteomes" id="UP001201985">
    <property type="component" value="Unassembled WGS sequence"/>
</dbReference>
<keyword evidence="8" id="KW-0067">ATP-binding</keyword>
<name>A0ABS9WCW8_9PROT</name>
<dbReference type="InterPro" id="IPR000014">
    <property type="entry name" value="PAS"/>
</dbReference>
<dbReference type="Gene3D" id="3.30.565.10">
    <property type="entry name" value="Histidine kinase-like ATPase, C-terminal domain"/>
    <property type="match status" value="1"/>
</dbReference>
<dbReference type="InterPro" id="IPR003660">
    <property type="entry name" value="HAMP_dom"/>
</dbReference>
<keyword evidence="12" id="KW-1185">Reference proteome</keyword>
<keyword evidence="9" id="KW-0472">Membrane</keyword>
<keyword evidence="6" id="KW-0547">Nucleotide-binding</keyword>
<sequence>MLALACGLLCLVTGIASSLLVGRMADRQVRADIGAEFEGAAQRISDLLDRGLAERMREIQIMASLDTIANPASSMDSRRAVLRRVQETYPFYALIILISPSGRILASSSGLLEGADVSERDYFLRGQVAPVAADVHDALLMAPLLQRPASNPPRFVDLAAPVRSADGTVIGVVAAHLFWEWAEAIERDVMRPIALRHSGAKAFVFSAQGHPLLGSERSSSESLHILAPRVFDALKRGVVSGSVEEKKGDPASTLVGFSATVGHQGFHGLGWNVAVSSPTHQAFAPARELAQQVMFWGSIAAAMAVVLGWIVAGWIAYPLEALSRTAEHLKSNPSAKTAPLTRGPAEVRMLALTLRDMVDAIRSREAAFFESEARLRFATEDAGIGAWEVTGRSDVITCSSQAWKIFGYPALSGTVTIREWLDCIVPGDRRSVINSFRHAWRKQSGWATEFRITRKSESEIRWIRVRGTIQGSGVGKAPPAYGGIIEDITEQKVGERARELLIRELDHRVKNQFAVFHSLVQFTARASADATAMANTLCGRIRALASAHDLVRDAVGEGVSRGLRDTTLENVLDAVLGPFGTSVRQEQASPDARFTLTGPGVTIAPAAAGAMALVMHELATNAVRHGALAAAQGAVRVSWAVAAGPDRQQDLLLRWQEMGRAAPDPDRPQKKGFGTALIRQSIEGQLGGSVAFDWAGNLGLEVLIAVPVQRLSS</sequence>
<keyword evidence="5" id="KW-0808">Transferase</keyword>
<dbReference type="Gene3D" id="3.30.450.20">
    <property type="entry name" value="PAS domain"/>
    <property type="match status" value="2"/>
</dbReference>
<keyword evidence="9" id="KW-1133">Transmembrane helix</keyword>
<evidence type="ECO:0000256" key="7">
    <source>
        <dbReference type="ARBA" id="ARBA00022777"/>
    </source>
</evidence>
<dbReference type="CDD" id="cd12914">
    <property type="entry name" value="PDC1_DGC_like"/>
    <property type="match status" value="1"/>
</dbReference>
<evidence type="ECO:0000256" key="8">
    <source>
        <dbReference type="ARBA" id="ARBA00022840"/>
    </source>
</evidence>
<dbReference type="Pfam" id="PF00672">
    <property type="entry name" value="HAMP"/>
    <property type="match status" value="1"/>
</dbReference>
<evidence type="ECO:0000256" key="5">
    <source>
        <dbReference type="ARBA" id="ARBA00022679"/>
    </source>
</evidence>
<comment type="catalytic activity">
    <reaction evidence="1">
        <text>ATP + protein L-histidine = ADP + protein N-phospho-L-histidine.</text>
        <dbReference type="EC" id="2.7.13.3"/>
    </reaction>
</comment>
<dbReference type="InterPro" id="IPR036890">
    <property type="entry name" value="HATPase_C_sf"/>
</dbReference>
<keyword evidence="7" id="KW-0418">Kinase</keyword>
<organism evidence="11 12">
    <name type="scientific">Teichococcus vastitatis</name>
    <dbReference type="NCBI Taxonomy" id="2307076"/>
    <lineage>
        <taxon>Bacteria</taxon>
        <taxon>Pseudomonadati</taxon>
        <taxon>Pseudomonadota</taxon>
        <taxon>Alphaproteobacteria</taxon>
        <taxon>Acetobacterales</taxon>
        <taxon>Roseomonadaceae</taxon>
        <taxon>Roseomonas</taxon>
    </lineage>
</organism>
<dbReference type="NCBIfam" id="TIGR00229">
    <property type="entry name" value="sensory_box"/>
    <property type="match status" value="1"/>
</dbReference>
<dbReference type="RefSeq" id="WP_241794093.1">
    <property type="nucleotide sequence ID" value="NZ_JALBUU010000125.1"/>
</dbReference>
<feature type="transmembrane region" description="Helical" evidence="9">
    <location>
        <begin position="293"/>
        <end position="317"/>
    </location>
</feature>
<dbReference type="SMART" id="SM00911">
    <property type="entry name" value="HWE_HK"/>
    <property type="match status" value="1"/>
</dbReference>
<evidence type="ECO:0000313" key="11">
    <source>
        <dbReference type="EMBL" id="MCI0757137.1"/>
    </source>
</evidence>
<dbReference type="EC" id="2.7.13.3" evidence="3"/>
<dbReference type="PROSITE" id="PS50885">
    <property type="entry name" value="HAMP"/>
    <property type="match status" value="1"/>
</dbReference>
<evidence type="ECO:0000256" key="2">
    <source>
        <dbReference type="ARBA" id="ARBA00004370"/>
    </source>
</evidence>
<evidence type="ECO:0000256" key="3">
    <source>
        <dbReference type="ARBA" id="ARBA00012438"/>
    </source>
</evidence>